<keyword evidence="2" id="KW-1185">Reference proteome</keyword>
<proteinExistence type="predicted"/>
<evidence type="ECO:0000313" key="1">
    <source>
        <dbReference type="EMBL" id="KAK7031777.1"/>
    </source>
</evidence>
<dbReference type="Proteomes" id="UP001362999">
    <property type="component" value="Unassembled WGS sequence"/>
</dbReference>
<comment type="caution">
    <text evidence="1">The sequence shown here is derived from an EMBL/GenBank/DDBJ whole genome shotgun (WGS) entry which is preliminary data.</text>
</comment>
<dbReference type="AlphaFoldDB" id="A0AAW0BZV9"/>
<evidence type="ECO:0000313" key="2">
    <source>
        <dbReference type="Proteomes" id="UP001362999"/>
    </source>
</evidence>
<dbReference type="InterPro" id="IPR059179">
    <property type="entry name" value="MLKL-like_MCAfunc"/>
</dbReference>
<dbReference type="CDD" id="cd21037">
    <property type="entry name" value="MLKL_NTD"/>
    <property type="match status" value="1"/>
</dbReference>
<protein>
    <submittedName>
        <fullName evidence="1">Uncharacterized protein</fullName>
    </submittedName>
</protein>
<name>A0AAW0BZV9_9AGAR</name>
<dbReference type="EMBL" id="JAWWNJ010000024">
    <property type="protein sequence ID" value="KAK7031777.1"/>
    <property type="molecule type" value="Genomic_DNA"/>
</dbReference>
<organism evidence="1 2">
    <name type="scientific">Favolaschia claudopus</name>
    <dbReference type="NCBI Taxonomy" id="2862362"/>
    <lineage>
        <taxon>Eukaryota</taxon>
        <taxon>Fungi</taxon>
        <taxon>Dikarya</taxon>
        <taxon>Basidiomycota</taxon>
        <taxon>Agaricomycotina</taxon>
        <taxon>Agaricomycetes</taxon>
        <taxon>Agaricomycetidae</taxon>
        <taxon>Agaricales</taxon>
        <taxon>Marasmiineae</taxon>
        <taxon>Mycenaceae</taxon>
        <taxon>Favolaschia</taxon>
    </lineage>
</organism>
<sequence length="497" mass="55034">MEAALGVADACLAIVGGSAQFVCIPYAQDAVLLAQSIVGLIHGVRSNKEGFRNLGKEVTRLVYAIARSRPESSKMQECLKDLLPVLQDIHNFVEKRGSPSLIRRVVGVGGDAAMIHSYREQIRQAVTSFNVEAQIMIYENVVQLREEFRAQTLGQKPEAPIMRENVSLNRSLFPRPASPAPIPLENNLNEANMNPFLGPPVRIQDRKCNISGTDSTGKPYEATFTSRRQVVPANTLADAPPAAYLPASIAQCSNVPTRAPLLPLTNIGRNYSATNMSAQSTRQDAGQLPTNLSKLSAELKSSPRLRSILRVAIVFEEPPSIIRVSRILKLSVDDVCAALKPVSEYLESPVDSPESLISLFQFRNYFLQSGNGAFIATFHNQVARWCLAGNHADDLRDQFYATENWDYHVCRAERSRDLYDAMENSWIPGDAFLSHDKLPGVISWLEDSESQKHDEQAAKLLEIYKEKSASPPPMPQVMRGMLNLPLRDSNKPAAQVW</sequence>
<accession>A0AAW0BZV9</accession>
<gene>
    <name evidence="1" type="ORF">R3P38DRAFT_828441</name>
</gene>
<dbReference type="GO" id="GO:0007166">
    <property type="term" value="P:cell surface receptor signaling pathway"/>
    <property type="evidence" value="ECO:0007669"/>
    <property type="project" value="InterPro"/>
</dbReference>
<dbReference type="Gene3D" id="1.20.930.20">
    <property type="entry name" value="Adaptor protein Cbl, N-terminal domain"/>
    <property type="match status" value="1"/>
</dbReference>
<dbReference type="InterPro" id="IPR036537">
    <property type="entry name" value="Adaptor_Cbl_N_dom_sf"/>
</dbReference>
<reference evidence="1 2" key="1">
    <citation type="journal article" date="2024" name="J Genomics">
        <title>Draft genome sequencing and assembly of Favolaschia claudopus CIRM-BRFM 2984 isolated from oak limbs.</title>
        <authorList>
            <person name="Navarro D."/>
            <person name="Drula E."/>
            <person name="Chaduli D."/>
            <person name="Cazenave R."/>
            <person name="Ahrendt S."/>
            <person name="Wang J."/>
            <person name="Lipzen A."/>
            <person name="Daum C."/>
            <person name="Barry K."/>
            <person name="Grigoriev I.V."/>
            <person name="Favel A."/>
            <person name="Rosso M.N."/>
            <person name="Martin F."/>
        </authorList>
    </citation>
    <scope>NUCLEOTIDE SEQUENCE [LARGE SCALE GENOMIC DNA]</scope>
    <source>
        <strain evidence="1 2">CIRM-BRFM 2984</strain>
    </source>
</reference>